<keyword evidence="4" id="KW-1185">Reference proteome</keyword>
<feature type="signal peptide" evidence="2">
    <location>
        <begin position="1"/>
        <end position="37"/>
    </location>
</feature>
<keyword evidence="2" id="KW-0732">Signal</keyword>
<evidence type="ECO:0000313" key="4">
    <source>
        <dbReference type="Proteomes" id="UP001152320"/>
    </source>
</evidence>
<dbReference type="Proteomes" id="UP001152320">
    <property type="component" value="Chromosome 19"/>
</dbReference>
<dbReference type="OrthoDB" id="10623156at2759"/>
<accession>A0A9Q0YN13</accession>
<comment type="caution">
    <text evidence="3">The sequence shown here is derived from an EMBL/GenBank/DDBJ whole genome shotgun (WGS) entry which is preliminary data.</text>
</comment>
<proteinExistence type="predicted"/>
<evidence type="ECO:0000313" key="3">
    <source>
        <dbReference type="EMBL" id="KAJ8024315.1"/>
    </source>
</evidence>
<feature type="chain" id="PRO_5040121616" evidence="2">
    <location>
        <begin position="38"/>
        <end position="159"/>
    </location>
</feature>
<name>A0A9Q0YN13_HOLLE</name>
<sequence length="159" mass="18749">MLTTTLNKTAKSFTMTKLSCYLLTILLVLAILGVTSARRPGCSPNMRNRSDYCRNMFSMFKRLLQDMDEDEDEQREDEERELPPETETDEEADLRALLYGQVPEDDPMDTEERMPIGEEDEDLSAYKRKLELRRRKLEMDLVEELLRDLENFDINENKE</sequence>
<feature type="compositionally biased region" description="Acidic residues" evidence="1">
    <location>
        <begin position="66"/>
        <end position="92"/>
    </location>
</feature>
<feature type="region of interest" description="Disordered" evidence="1">
    <location>
        <begin position="66"/>
        <end position="122"/>
    </location>
</feature>
<reference evidence="3" key="1">
    <citation type="submission" date="2021-10" db="EMBL/GenBank/DDBJ databases">
        <title>Tropical sea cucumber genome reveals ecological adaptation and Cuvierian tubules defense mechanism.</title>
        <authorList>
            <person name="Chen T."/>
        </authorList>
    </citation>
    <scope>NUCLEOTIDE SEQUENCE</scope>
    <source>
        <strain evidence="3">Nanhai2018</strain>
        <tissue evidence="3">Muscle</tissue>
    </source>
</reference>
<protein>
    <submittedName>
        <fullName evidence="3">Uncharacterized protein</fullName>
    </submittedName>
</protein>
<organism evidence="3 4">
    <name type="scientific">Holothuria leucospilota</name>
    <name type="common">Black long sea cucumber</name>
    <name type="synonym">Mertensiothuria leucospilota</name>
    <dbReference type="NCBI Taxonomy" id="206669"/>
    <lineage>
        <taxon>Eukaryota</taxon>
        <taxon>Metazoa</taxon>
        <taxon>Echinodermata</taxon>
        <taxon>Eleutherozoa</taxon>
        <taxon>Echinozoa</taxon>
        <taxon>Holothuroidea</taxon>
        <taxon>Aspidochirotacea</taxon>
        <taxon>Aspidochirotida</taxon>
        <taxon>Holothuriidae</taxon>
        <taxon>Holothuria</taxon>
    </lineage>
</organism>
<evidence type="ECO:0000256" key="1">
    <source>
        <dbReference type="SAM" id="MobiDB-lite"/>
    </source>
</evidence>
<dbReference type="AlphaFoldDB" id="A0A9Q0YN13"/>
<evidence type="ECO:0000256" key="2">
    <source>
        <dbReference type="SAM" id="SignalP"/>
    </source>
</evidence>
<dbReference type="EMBL" id="JAIZAY010000019">
    <property type="protein sequence ID" value="KAJ8024315.1"/>
    <property type="molecule type" value="Genomic_DNA"/>
</dbReference>
<gene>
    <name evidence="3" type="ORF">HOLleu_37029</name>
</gene>